<organism evidence="1">
    <name type="scientific">viral metagenome</name>
    <dbReference type="NCBI Taxonomy" id="1070528"/>
    <lineage>
        <taxon>unclassified sequences</taxon>
        <taxon>metagenomes</taxon>
        <taxon>organismal metagenomes</taxon>
    </lineage>
</organism>
<reference evidence="1" key="1">
    <citation type="journal article" date="2020" name="Nature">
        <title>Giant virus diversity and host interactions through global metagenomics.</title>
        <authorList>
            <person name="Schulz F."/>
            <person name="Roux S."/>
            <person name="Paez-Espino D."/>
            <person name="Jungbluth S."/>
            <person name="Walsh D.A."/>
            <person name="Denef V.J."/>
            <person name="McMahon K.D."/>
            <person name="Konstantinidis K.T."/>
            <person name="Eloe-Fadrosh E.A."/>
            <person name="Kyrpides N.C."/>
            <person name="Woyke T."/>
        </authorList>
    </citation>
    <scope>NUCLEOTIDE SEQUENCE</scope>
    <source>
        <strain evidence="1">GVMAG-M-3300023184-72</strain>
    </source>
</reference>
<accession>A0A6C0IHV2</accession>
<protein>
    <submittedName>
        <fullName evidence="1">Uncharacterized protein</fullName>
    </submittedName>
</protein>
<dbReference type="EMBL" id="MN740162">
    <property type="protein sequence ID" value="QHT91103.1"/>
    <property type="molecule type" value="Genomic_DNA"/>
</dbReference>
<sequence length="185" mass="21902">MEDKDEFDSAINYFQTIINCNNKSFYSQNKIGVTFIGIKTNISGNFKLHIYILLFPFVKSEKVVPYCNNFPNLYFKDLCLDVSESFYFWIYQEMRIQNSIIIMSLESNIVKIVPGFGDALISIDKNCIEKKEWMDLEYEDWYEKKIFNNVFIINIINPFTYTVPFPVKPIIIKTVKKINNYVEIL</sequence>
<name>A0A6C0IHV2_9ZZZZ</name>
<proteinExistence type="predicted"/>
<evidence type="ECO:0000313" key="1">
    <source>
        <dbReference type="EMBL" id="QHT91103.1"/>
    </source>
</evidence>
<dbReference type="AlphaFoldDB" id="A0A6C0IHV2"/>